<dbReference type="AlphaFoldDB" id="A0A192H196"/>
<dbReference type="STRING" id="375175.AYR53_07230"/>
<dbReference type="OrthoDB" id="2799545at2"/>
<feature type="domain" description="Xylose isomerase-like TIM barrel" evidence="1">
    <location>
        <begin position="32"/>
        <end position="249"/>
    </location>
</feature>
<evidence type="ECO:0000313" key="3">
    <source>
        <dbReference type="Proteomes" id="UP000078582"/>
    </source>
</evidence>
<evidence type="ECO:0000259" key="1">
    <source>
        <dbReference type="Pfam" id="PF01261"/>
    </source>
</evidence>
<keyword evidence="3" id="KW-1185">Reference proteome</keyword>
<name>A0A192H196_9LACO</name>
<accession>A0A192H196</accession>
<organism evidence="2 3">
    <name type="scientific">Loigolactobacillus backii</name>
    <dbReference type="NCBI Taxonomy" id="375175"/>
    <lineage>
        <taxon>Bacteria</taxon>
        <taxon>Bacillati</taxon>
        <taxon>Bacillota</taxon>
        <taxon>Bacilli</taxon>
        <taxon>Lactobacillales</taxon>
        <taxon>Lactobacillaceae</taxon>
        <taxon>Loigolactobacillus</taxon>
    </lineage>
</organism>
<dbReference type="InterPro" id="IPR013022">
    <property type="entry name" value="Xyl_isomerase-like_TIM-brl"/>
</dbReference>
<dbReference type="InterPro" id="IPR036237">
    <property type="entry name" value="Xyl_isomerase-like_sf"/>
</dbReference>
<sequence>MTVQLGLKASTAASQINDRLQYRPEVFEFFLQASDFTLEGLKQLAAAIDQVKAVTGKIVLHQPMRYQGNYTELIAPEEQMPELYRFIQTSTEAMLAIATQKRVQVLLHGSYFRQTPHFIAMYDDFAAAEKAMFGRLDYFAKIGGERIMFENSISPLYFYGDPAMDDKIYAKNYRLAFDTSHCFIKAHGDNAVLMAALDRLHDHIVHYHIVDSMGLTHDSLQVGKGAINWAQVLPRLNPRATNIYEINLADPNDAKEQVASHAYLTALEKSSK</sequence>
<dbReference type="Pfam" id="PF01261">
    <property type="entry name" value="AP_endonuc_2"/>
    <property type="match status" value="1"/>
</dbReference>
<reference evidence="2 3" key="1">
    <citation type="submission" date="2016-03" db="EMBL/GenBank/DDBJ databases">
        <title>Pediococcus and Lactobacillus from brewery environment - whole genome sequencing and assembly.</title>
        <authorList>
            <person name="Behr J."/>
            <person name="Geissler A.J."/>
            <person name="Vogel R.F."/>
        </authorList>
    </citation>
    <scope>NUCLEOTIDE SEQUENCE [LARGE SCALE GENOMIC DNA]</scope>
    <source>
        <strain evidence="2 3">TMW 1.1989</strain>
    </source>
</reference>
<dbReference type="Proteomes" id="UP000078582">
    <property type="component" value="Chromosome"/>
</dbReference>
<keyword evidence="2" id="KW-0413">Isomerase</keyword>
<proteinExistence type="predicted"/>
<dbReference type="GeneID" id="42982042"/>
<protein>
    <submittedName>
        <fullName evidence="2">Xylose isomerase</fullName>
    </submittedName>
</protein>
<dbReference type="GO" id="GO:0016853">
    <property type="term" value="F:isomerase activity"/>
    <property type="evidence" value="ECO:0007669"/>
    <property type="project" value="UniProtKB-KW"/>
</dbReference>
<evidence type="ECO:0000313" key="2">
    <source>
        <dbReference type="EMBL" id="ANK62579.1"/>
    </source>
</evidence>
<dbReference type="Gene3D" id="3.20.20.150">
    <property type="entry name" value="Divalent-metal-dependent TIM barrel enzymes"/>
    <property type="match status" value="1"/>
</dbReference>
<dbReference type="EMBL" id="CP014873">
    <property type="protein sequence ID" value="ANK62579.1"/>
    <property type="molecule type" value="Genomic_DNA"/>
</dbReference>
<dbReference type="SUPFAM" id="SSF51658">
    <property type="entry name" value="Xylose isomerase-like"/>
    <property type="match status" value="1"/>
</dbReference>
<dbReference type="RefSeq" id="WP_068280902.1">
    <property type="nucleotide sequence ID" value="NZ_CP014873.1"/>
</dbReference>
<gene>
    <name evidence="2" type="ORF">AYR53_07230</name>
</gene>